<dbReference type="Proteomes" id="UP000887564">
    <property type="component" value="Unplaced"/>
</dbReference>
<feature type="region of interest" description="Disordered" evidence="1">
    <location>
        <begin position="1"/>
        <end position="34"/>
    </location>
</feature>
<protein>
    <submittedName>
        <fullName evidence="3">Uncharacterized protein</fullName>
    </submittedName>
</protein>
<feature type="compositionally biased region" description="Basic and acidic residues" evidence="1">
    <location>
        <begin position="21"/>
        <end position="34"/>
    </location>
</feature>
<accession>A0A914SKE5</accession>
<reference evidence="3" key="1">
    <citation type="submission" date="2022-11" db="UniProtKB">
        <authorList>
            <consortium name="WormBaseParasite"/>
        </authorList>
    </citation>
    <scope>IDENTIFICATION</scope>
</reference>
<name>A0A914SKE5_PAREQ</name>
<sequence length="102" mass="12047">MRQKNADEVRKLQRELQSSQDTRKNMADEIKGREAEQAELRNQLIFQERKTFQNNLAAATERAKKTEIMYLELKLETGLAVLERAYKDAGQRVKDFEMEQKK</sequence>
<dbReference type="WBParaSite" id="PEQ_0001448701-mRNA-1">
    <property type="protein sequence ID" value="PEQ_0001448701-mRNA-1"/>
    <property type="gene ID" value="PEQ_0001448701"/>
</dbReference>
<feature type="compositionally biased region" description="Basic and acidic residues" evidence="1">
    <location>
        <begin position="1"/>
        <end position="14"/>
    </location>
</feature>
<dbReference type="AlphaFoldDB" id="A0A914SKE5"/>
<proteinExistence type="predicted"/>
<evidence type="ECO:0000313" key="3">
    <source>
        <dbReference type="WBParaSite" id="PEQ_0001448701-mRNA-1"/>
    </source>
</evidence>
<evidence type="ECO:0000256" key="1">
    <source>
        <dbReference type="SAM" id="MobiDB-lite"/>
    </source>
</evidence>
<evidence type="ECO:0000313" key="2">
    <source>
        <dbReference type="Proteomes" id="UP000887564"/>
    </source>
</evidence>
<keyword evidence="2" id="KW-1185">Reference proteome</keyword>
<organism evidence="2 3">
    <name type="scientific">Parascaris equorum</name>
    <name type="common">Equine roundworm</name>
    <dbReference type="NCBI Taxonomy" id="6256"/>
    <lineage>
        <taxon>Eukaryota</taxon>
        <taxon>Metazoa</taxon>
        <taxon>Ecdysozoa</taxon>
        <taxon>Nematoda</taxon>
        <taxon>Chromadorea</taxon>
        <taxon>Rhabditida</taxon>
        <taxon>Spirurina</taxon>
        <taxon>Ascaridomorpha</taxon>
        <taxon>Ascaridoidea</taxon>
        <taxon>Ascarididae</taxon>
        <taxon>Parascaris</taxon>
    </lineage>
</organism>